<comment type="caution">
    <text evidence="1">The sequence shown here is derived from an EMBL/GenBank/DDBJ whole genome shotgun (WGS) entry which is preliminary data.</text>
</comment>
<dbReference type="Proteomes" id="UP001596122">
    <property type="component" value="Unassembled WGS sequence"/>
</dbReference>
<accession>A0ABW0GMI7</accession>
<protein>
    <submittedName>
        <fullName evidence="1">Uncharacterized protein</fullName>
    </submittedName>
</protein>
<dbReference type="RefSeq" id="WP_340271459.1">
    <property type="nucleotide sequence ID" value="NZ_JBBEOG010000011.1"/>
</dbReference>
<proteinExistence type="predicted"/>
<name>A0ABW0GMI7_9MICO</name>
<keyword evidence="2" id="KW-1185">Reference proteome</keyword>
<reference evidence="2" key="1">
    <citation type="journal article" date="2019" name="Int. J. Syst. Evol. Microbiol.">
        <title>The Global Catalogue of Microorganisms (GCM) 10K type strain sequencing project: providing services to taxonomists for standard genome sequencing and annotation.</title>
        <authorList>
            <consortium name="The Broad Institute Genomics Platform"/>
            <consortium name="The Broad Institute Genome Sequencing Center for Infectious Disease"/>
            <person name="Wu L."/>
            <person name="Ma J."/>
        </authorList>
    </citation>
    <scope>NUCLEOTIDE SEQUENCE [LARGE SCALE GENOMIC DNA]</scope>
    <source>
        <strain evidence="2">CCUG 43114</strain>
    </source>
</reference>
<sequence length="96" mass="10291">MSADLGLSTASGGGSSRADVVVWARALGVRSGEEVWEHVAKTSADIARLLDDLSAVVSRVSEYPDEELHWELSRAFGRIEGVGQALLRVARSTHTD</sequence>
<evidence type="ECO:0000313" key="1">
    <source>
        <dbReference type="EMBL" id="MFC5379991.1"/>
    </source>
</evidence>
<gene>
    <name evidence="1" type="ORF">ACFPJ6_04220</name>
</gene>
<organism evidence="1 2">
    <name type="scientific">Aquipuribacter nitratireducens</name>
    <dbReference type="NCBI Taxonomy" id="650104"/>
    <lineage>
        <taxon>Bacteria</taxon>
        <taxon>Bacillati</taxon>
        <taxon>Actinomycetota</taxon>
        <taxon>Actinomycetes</taxon>
        <taxon>Micrococcales</taxon>
        <taxon>Intrasporangiaceae</taxon>
        <taxon>Aquipuribacter</taxon>
    </lineage>
</organism>
<dbReference type="EMBL" id="JBHSLD010000004">
    <property type="protein sequence ID" value="MFC5379991.1"/>
    <property type="molecule type" value="Genomic_DNA"/>
</dbReference>
<evidence type="ECO:0000313" key="2">
    <source>
        <dbReference type="Proteomes" id="UP001596122"/>
    </source>
</evidence>